<proteinExistence type="predicted"/>
<protein>
    <submittedName>
        <fullName evidence="4">GNAT family N-acetyltransferase</fullName>
    </submittedName>
</protein>
<evidence type="ECO:0000256" key="1">
    <source>
        <dbReference type="ARBA" id="ARBA00022679"/>
    </source>
</evidence>
<dbReference type="InterPro" id="IPR016181">
    <property type="entry name" value="Acyl_CoA_acyltransferase"/>
</dbReference>
<accession>A0ABV5TDY0</accession>
<dbReference type="RefSeq" id="WP_344744851.1">
    <property type="nucleotide sequence ID" value="NZ_BAAAWW010000053.1"/>
</dbReference>
<keyword evidence="1" id="KW-0808">Transferase</keyword>
<dbReference type="SUPFAM" id="SSF55729">
    <property type="entry name" value="Acyl-CoA N-acyltransferases (Nat)"/>
    <property type="match status" value="1"/>
</dbReference>
<keyword evidence="2" id="KW-0012">Acyltransferase</keyword>
<dbReference type="PROSITE" id="PS51186">
    <property type="entry name" value="GNAT"/>
    <property type="match status" value="1"/>
</dbReference>
<sequence length="165" mass="17744">MTAFAQGTGLIEVRPVGWDDTAAVALRRAMTEEMDARYADVLAIMPSGMNVEPETVVYTGVAYTAEGVAVGHVALRGLGDDVELKRMFVPPSHRGTRVARALLAAAEDAARALGAPRVVLQTGPRQPDAVRMYEREGYTPIPVFAPYDRLPGSLCFEKLLSATRG</sequence>
<feature type="domain" description="N-acetyltransferase" evidence="3">
    <location>
        <begin position="11"/>
        <end position="161"/>
    </location>
</feature>
<comment type="caution">
    <text evidence="4">The sequence shown here is derived from an EMBL/GenBank/DDBJ whole genome shotgun (WGS) entry which is preliminary data.</text>
</comment>
<name>A0ABV5TDY0_9ACTN</name>
<dbReference type="EMBL" id="JBHMBS010000007">
    <property type="protein sequence ID" value="MFB9677299.1"/>
    <property type="molecule type" value="Genomic_DNA"/>
</dbReference>
<evidence type="ECO:0000313" key="4">
    <source>
        <dbReference type="EMBL" id="MFB9677299.1"/>
    </source>
</evidence>
<dbReference type="Pfam" id="PF00583">
    <property type="entry name" value="Acetyltransf_1"/>
    <property type="match status" value="1"/>
</dbReference>
<evidence type="ECO:0000259" key="3">
    <source>
        <dbReference type="PROSITE" id="PS51186"/>
    </source>
</evidence>
<evidence type="ECO:0000313" key="5">
    <source>
        <dbReference type="Proteomes" id="UP001589610"/>
    </source>
</evidence>
<reference evidence="4 5" key="1">
    <citation type="submission" date="2024-09" db="EMBL/GenBank/DDBJ databases">
        <authorList>
            <person name="Sun Q."/>
            <person name="Mori K."/>
        </authorList>
    </citation>
    <scope>NUCLEOTIDE SEQUENCE [LARGE SCALE GENOMIC DNA]</scope>
    <source>
        <strain evidence="4 5">JCM 3028</strain>
    </source>
</reference>
<dbReference type="InterPro" id="IPR000182">
    <property type="entry name" value="GNAT_dom"/>
</dbReference>
<dbReference type="Gene3D" id="3.40.630.30">
    <property type="match status" value="1"/>
</dbReference>
<organism evidence="4 5">
    <name type="scientific">Streptosporangium vulgare</name>
    <dbReference type="NCBI Taxonomy" id="46190"/>
    <lineage>
        <taxon>Bacteria</taxon>
        <taxon>Bacillati</taxon>
        <taxon>Actinomycetota</taxon>
        <taxon>Actinomycetes</taxon>
        <taxon>Streptosporangiales</taxon>
        <taxon>Streptosporangiaceae</taxon>
        <taxon>Streptosporangium</taxon>
    </lineage>
</organism>
<dbReference type="PANTHER" id="PTHR43877">
    <property type="entry name" value="AMINOALKYLPHOSPHONATE N-ACETYLTRANSFERASE-RELATED-RELATED"/>
    <property type="match status" value="1"/>
</dbReference>
<evidence type="ECO:0000256" key="2">
    <source>
        <dbReference type="ARBA" id="ARBA00023315"/>
    </source>
</evidence>
<dbReference type="Proteomes" id="UP001589610">
    <property type="component" value="Unassembled WGS sequence"/>
</dbReference>
<dbReference type="InterPro" id="IPR050832">
    <property type="entry name" value="Bact_Acetyltransf"/>
</dbReference>
<keyword evidence="5" id="KW-1185">Reference proteome</keyword>
<dbReference type="PANTHER" id="PTHR43877:SF2">
    <property type="entry name" value="AMINOALKYLPHOSPHONATE N-ACETYLTRANSFERASE-RELATED"/>
    <property type="match status" value="1"/>
</dbReference>
<gene>
    <name evidence="4" type="ORF">ACFFRH_17610</name>
</gene>